<dbReference type="Pfam" id="PF10559">
    <property type="entry name" value="Plug_translocon"/>
    <property type="match status" value="1"/>
</dbReference>
<feature type="domain" description="Translocon Sec61/SecY plug" evidence="2">
    <location>
        <begin position="39"/>
        <end position="70"/>
    </location>
</feature>
<gene>
    <name evidence="3" type="ORF">ENUP19_0085G0033</name>
</gene>
<dbReference type="SUPFAM" id="SSF103491">
    <property type="entry name" value="Preprotein translocase SecY subunit"/>
    <property type="match status" value="1"/>
</dbReference>
<dbReference type="InterPro" id="IPR023201">
    <property type="entry name" value="SecY_dom_sf"/>
</dbReference>
<protein>
    <recommendedName>
        <fullName evidence="2">Translocon Sec61/SecY plug domain-containing protein</fullName>
    </recommendedName>
</protein>
<evidence type="ECO:0000259" key="2">
    <source>
        <dbReference type="Pfam" id="PF10559"/>
    </source>
</evidence>
<dbReference type="Gene3D" id="1.10.3370.10">
    <property type="entry name" value="SecY subunit domain"/>
    <property type="match status" value="1"/>
</dbReference>
<evidence type="ECO:0000313" key="4">
    <source>
        <dbReference type="Proteomes" id="UP001628156"/>
    </source>
</evidence>
<evidence type="ECO:0000256" key="1">
    <source>
        <dbReference type="SAM" id="MobiDB-lite"/>
    </source>
</evidence>
<keyword evidence="4" id="KW-1185">Reference proteome</keyword>
<dbReference type="Proteomes" id="UP001628156">
    <property type="component" value="Unassembled WGS sequence"/>
</dbReference>
<dbReference type="EMBL" id="BAAFRS010000085">
    <property type="protein sequence ID" value="GAB1221818.1"/>
    <property type="molecule type" value="Genomic_DNA"/>
</dbReference>
<feature type="region of interest" description="Disordered" evidence="1">
    <location>
        <begin position="118"/>
        <end position="165"/>
    </location>
</feature>
<proteinExistence type="predicted"/>
<accession>A0ABQ0DG38</accession>
<reference evidence="3 4" key="1">
    <citation type="journal article" date="2019" name="PLoS Negl. Trop. Dis.">
        <title>Whole genome sequencing of Entamoeba nuttalli reveals mammalian host-related molecular signatures and a novel octapeptide-repeat surface protein.</title>
        <authorList>
            <person name="Tanaka M."/>
            <person name="Makiuchi T."/>
            <person name="Komiyama T."/>
            <person name="Shiina T."/>
            <person name="Osaki K."/>
            <person name="Tachibana H."/>
        </authorList>
    </citation>
    <scope>NUCLEOTIDE SEQUENCE [LARGE SCALE GENOMIC DNA]</scope>
    <source>
        <strain evidence="3 4">P19-061405</strain>
    </source>
</reference>
<comment type="caution">
    <text evidence="3">The sequence shown here is derived from an EMBL/GenBank/DDBJ whole genome shotgun (WGS) entry which is preliminary data.</text>
</comment>
<organism evidence="3 4">
    <name type="scientific">Entamoeba nuttalli</name>
    <dbReference type="NCBI Taxonomy" id="412467"/>
    <lineage>
        <taxon>Eukaryota</taxon>
        <taxon>Amoebozoa</taxon>
        <taxon>Evosea</taxon>
        <taxon>Archamoebae</taxon>
        <taxon>Mastigamoebida</taxon>
        <taxon>Entamoebidae</taxon>
        <taxon>Entamoeba</taxon>
    </lineage>
</organism>
<name>A0ABQ0DG38_9EUKA</name>
<sequence>MGVFFNVIRPIVSLIPIINEPTKKIGFKEKLMWTGITLLVFLVCSQIPLIGTDIVGNDPFYWMRLVMASNTRNLDFIKKIITQDIVGLLGSLDLDTIRNDLQEHSIEMCGQLKNDLAKKKNEEENNSDEQNMISSTEDDNESNSERDKSEGVDKEVILEPDDFIL</sequence>
<evidence type="ECO:0000313" key="3">
    <source>
        <dbReference type="EMBL" id="GAB1221818.1"/>
    </source>
</evidence>
<dbReference type="InterPro" id="IPR019561">
    <property type="entry name" value="Translocon_Sec61/SecY_plug_dom"/>
</dbReference>
<feature type="compositionally biased region" description="Basic and acidic residues" evidence="1">
    <location>
        <begin position="143"/>
        <end position="157"/>
    </location>
</feature>